<dbReference type="PANTHER" id="PTHR23088:SF27">
    <property type="entry name" value="DEAMINATED GLUTATHIONE AMIDASE"/>
    <property type="match status" value="1"/>
</dbReference>
<dbReference type="SUPFAM" id="SSF56317">
    <property type="entry name" value="Carbon-nitrogen hydrolase"/>
    <property type="match status" value="1"/>
</dbReference>
<reference evidence="2 3" key="1">
    <citation type="submission" date="2020-06" db="EMBL/GenBank/DDBJ databases">
        <title>High-quality draft genome of sulfate reducer Desulfobacter latus type strain AcrS2 isolated from marine sediment.</title>
        <authorList>
            <person name="Hoppe M."/>
            <person name="Larsen C.K."/>
            <person name="Marshall I.P.G."/>
            <person name="Schramm A."/>
            <person name="Marietou A.G."/>
        </authorList>
    </citation>
    <scope>NUCLEOTIDE SEQUENCE [LARGE SCALE GENOMIC DNA]</scope>
    <source>
        <strain evidence="2 3">AcRS2</strain>
    </source>
</reference>
<evidence type="ECO:0000313" key="3">
    <source>
        <dbReference type="Proteomes" id="UP000553343"/>
    </source>
</evidence>
<dbReference type="InterPro" id="IPR003010">
    <property type="entry name" value="C-N_Hydrolase"/>
</dbReference>
<name>A0A850T3L5_9BACT</name>
<dbReference type="InterPro" id="IPR036526">
    <property type="entry name" value="C-N_Hydrolase_sf"/>
</dbReference>
<dbReference type="Gene3D" id="3.60.110.10">
    <property type="entry name" value="Carbon-nitrogen hydrolase"/>
    <property type="match status" value="1"/>
</dbReference>
<sequence length="269" mass="30250">MQNIRVTLVVQNCPVKRFAHNLDLTIKHVSAAARHNCDFVVFPEMNLTGYTPSDLSNAVTLDSGWMEELHRLAQKHNMAILTGLLEKSDSGKIYATHLVFRPNQAVALYRKIHLSPFEAPYFSCGDDVGVFKFKGLHFGIQLCYDAHFPELSTAMALKKADIIFFPHASPRGTPEEKSASWKRHLTARAFDNAVFVAAVNQVGENDAGLNFPGISMMIGPDGFLAGQNIAYENKMYTHVLDISLLEQIRTHKMRYFLPNRRANLIEEQS</sequence>
<comment type="caution">
    <text evidence="2">The sequence shown here is derived from an EMBL/GenBank/DDBJ whole genome shotgun (WGS) entry which is preliminary data.</text>
</comment>
<proteinExistence type="predicted"/>
<dbReference type="EMBL" id="JACADJ010000042">
    <property type="protein sequence ID" value="NWH05681.1"/>
    <property type="molecule type" value="Genomic_DNA"/>
</dbReference>
<dbReference type="PROSITE" id="PS50263">
    <property type="entry name" value="CN_HYDROLASE"/>
    <property type="match status" value="1"/>
</dbReference>
<feature type="domain" description="CN hydrolase" evidence="1">
    <location>
        <begin position="4"/>
        <end position="250"/>
    </location>
</feature>
<keyword evidence="3" id="KW-1185">Reference proteome</keyword>
<dbReference type="PANTHER" id="PTHR23088">
    <property type="entry name" value="NITRILASE-RELATED"/>
    <property type="match status" value="1"/>
</dbReference>
<accession>A0A850T3L5</accession>
<dbReference type="AlphaFoldDB" id="A0A850T3L5"/>
<evidence type="ECO:0000259" key="1">
    <source>
        <dbReference type="PROSITE" id="PS50263"/>
    </source>
</evidence>
<dbReference type="Proteomes" id="UP000553343">
    <property type="component" value="Unassembled WGS sequence"/>
</dbReference>
<dbReference type="Pfam" id="PF00795">
    <property type="entry name" value="CN_hydrolase"/>
    <property type="match status" value="1"/>
</dbReference>
<keyword evidence="2" id="KW-0378">Hydrolase</keyword>
<dbReference type="RefSeq" id="WP_178367139.1">
    <property type="nucleotide sequence ID" value="NZ_JACADJ010000042.1"/>
</dbReference>
<gene>
    <name evidence="2" type="ORF">HXW94_11915</name>
</gene>
<evidence type="ECO:0000313" key="2">
    <source>
        <dbReference type="EMBL" id="NWH05681.1"/>
    </source>
</evidence>
<dbReference type="GO" id="GO:0016787">
    <property type="term" value="F:hydrolase activity"/>
    <property type="evidence" value="ECO:0007669"/>
    <property type="project" value="UniProtKB-KW"/>
</dbReference>
<organism evidence="2 3">
    <name type="scientific">Desulfobacter latus</name>
    <dbReference type="NCBI Taxonomy" id="2292"/>
    <lineage>
        <taxon>Bacteria</taxon>
        <taxon>Pseudomonadati</taxon>
        <taxon>Thermodesulfobacteriota</taxon>
        <taxon>Desulfobacteria</taxon>
        <taxon>Desulfobacterales</taxon>
        <taxon>Desulfobacteraceae</taxon>
        <taxon>Desulfobacter</taxon>
    </lineage>
</organism>
<protein>
    <submittedName>
        <fullName evidence="2">Amidohydrolase</fullName>
    </submittedName>
</protein>